<feature type="coiled-coil region" evidence="1">
    <location>
        <begin position="427"/>
        <end position="458"/>
    </location>
</feature>
<evidence type="ECO:0000313" key="4">
    <source>
        <dbReference type="EMBL" id="KAF9941476.1"/>
    </source>
</evidence>
<protein>
    <submittedName>
        <fullName evidence="4">Uncharacterized protein</fullName>
    </submittedName>
</protein>
<comment type="caution">
    <text evidence="4">The sequence shown here is derived from an EMBL/GenBank/DDBJ whole genome shotgun (WGS) entry which is preliminary data.</text>
</comment>
<feature type="compositionally biased region" description="Basic and acidic residues" evidence="2">
    <location>
        <begin position="161"/>
        <end position="172"/>
    </location>
</feature>
<feature type="compositionally biased region" description="Basic and acidic residues" evidence="2">
    <location>
        <begin position="528"/>
        <end position="634"/>
    </location>
</feature>
<sequence length="634" mass="68247">MKLLLKLSLAILLVTSAFAAMTPEEFIKDSRVKSLAPNLVDEMTAQGLRSYGDKSQDLPPQIVTGLQLPLLNDIVKVISLNIFNGKDADWSGLEQAKVKATQEYGPDAMAAAVNLTEIDTRRAALIMDAVYDTVINLSPPSRDFFKSTAKMESEHDEEKDDQSTDPKKDEKSNNNNNNKASSSMWDILSAGLIKSSNTIKTVKGVIVPLNACETTDTAYLKGVNDLVYYSSLTHGFAGDALISAPDNSVVKSSDLQIIVGAIGKLAIEIHMAQNVARLADLNPTEIPVRTMVYLALTSESSTFHSVQMAREIHNLLDQGVGAGDIPTAVLRSLREQASFQIVTQSARDGLGTGPRILNSIPFVRNLFAFSTEVLKANNLGDLVKYVFCPKDSSSSLAEEMVKNVKEGVKEAGEKGSEAAQKVFKVGKEAVKNAVEEAKKKGQEVKENMKEEVKNVKDETVAKGSEAGANIKNKASEAGANIKNKASEAGANIKNKGSEEGANIKNKASEEGANIKNKGFEAGANIKRQASDFGDKVQEKVTEGTEKVSDAGEKVVQEAKDAAGEGKKKVEEGIDATKKKAEEAIDTSKKKAAEEQKEAKKKAEELEAAGKKKAEEMGEAAKKKIKQGEEVKQEL</sequence>
<evidence type="ECO:0000256" key="3">
    <source>
        <dbReference type="SAM" id="SignalP"/>
    </source>
</evidence>
<organism evidence="4 5">
    <name type="scientific">Modicella reniformis</name>
    <dbReference type="NCBI Taxonomy" id="1440133"/>
    <lineage>
        <taxon>Eukaryota</taxon>
        <taxon>Fungi</taxon>
        <taxon>Fungi incertae sedis</taxon>
        <taxon>Mucoromycota</taxon>
        <taxon>Mortierellomycotina</taxon>
        <taxon>Mortierellomycetes</taxon>
        <taxon>Mortierellales</taxon>
        <taxon>Mortierellaceae</taxon>
        <taxon>Modicella</taxon>
    </lineage>
</organism>
<dbReference type="EMBL" id="JAAAHW010009408">
    <property type="protein sequence ID" value="KAF9941476.1"/>
    <property type="molecule type" value="Genomic_DNA"/>
</dbReference>
<name>A0A9P6IP45_9FUNG</name>
<dbReference type="Gene3D" id="1.20.120.20">
    <property type="entry name" value="Apolipoprotein"/>
    <property type="match status" value="1"/>
</dbReference>
<proteinExistence type="predicted"/>
<feature type="region of interest" description="Disordered" evidence="2">
    <location>
        <begin position="479"/>
        <end position="634"/>
    </location>
</feature>
<dbReference type="InterPro" id="IPR051037">
    <property type="entry name" value="RNAPII_TF_IWS1"/>
</dbReference>
<dbReference type="GO" id="GO:0005634">
    <property type="term" value="C:nucleus"/>
    <property type="evidence" value="ECO:0007669"/>
    <property type="project" value="TreeGrafter"/>
</dbReference>
<keyword evidence="1" id="KW-0175">Coiled coil</keyword>
<feature type="region of interest" description="Disordered" evidence="2">
    <location>
        <begin position="148"/>
        <end position="180"/>
    </location>
</feature>
<evidence type="ECO:0000256" key="2">
    <source>
        <dbReference type="SAM" id="MobiDB-lite"/>
    </source>
</evidence>
<feature type="chain" id="PRO_5040163358" evidence="3">
    <location>
        <begin position="20"/>
        <end position="634"/>
    </location>
</feature>
<dbReference type="OrthoDB" id="2432893at2759"/>
<dbReference type="PANTHER" id="PTHR46010">
    <property type="entry name" value="PROTEIN IWS1 HOMOLOG"/>
    <property type="match status" value="1"/>
</dbReference>
<evidence type="ECO:0000313" key="5">
    <source>
        <dbReference type="Proteomes" id="UP000749646"/>
    </source>
</evidence>
<evidence type="ECO:0000256" key="1">
    <source>
        <dbReference type="SAM" id="Coils"/>
    </source>
</evidence>
<keyword evidence="3" id="KW-0732">Signal</keyword>
<feature type="signal peptide" evidence="3">
    <location>
        <begin position="1"/>
        <end position="19"/>
    </location>
</feature>
<dbReference type="PANTHER" id="PTHR46010:SF1">
    <property type="entry name" value="PROTEIN IWS1 HOMOLOG"/>
    <property type="match status" value="1"/>
</dbReference>
<dbReference type="AlphaFoldDB" id="A0A9P6IP45"/>
<dbReference type="Proteomes" id="UP000749646">
    <property type="component" value="Unassembled WGS sequence"/>
</dbReference>
<reference evidence="4" key="1">
    <citation type="journal article" date="2020" name="Fungal Divers.">
        <title>Resolving the Mortierellaceae phylogeny through synthesis of multi-gene phylogenetics and phylogenomics.</title>
        <authorList>
            <person name="Vandepol N."/>
            <person name="Liber J."/>
            <person name="Desiro A."/>
            <person name="Na H."/>
            <person name="Kennedy M."/>
            <person name="Barry K."/>
            <person name="Grigoriev I.V."/>
            <person name="Miller A.N."/>
            <person name="O'Donnell K."/>
            <person name="Stajich J.E."/>
            <person name="Bonito G."/>
        </authorList>
    </citation>
    <scope>NUCLEOTIDE SEQUENCE</scope>
    <source>
        <strain evidence="4">MES-2147</strain>
    </source>
</reference>
<keyword evidence="5" id="KW-1185">Reference proteome</keyword>
<dbReference type="GO" id="GO:0016973">
    <property type="term" value="P:poly(A)+ mRNA export from nucleus"/>
    <property type="evidence" value="ECO:0007669"/>
    <property type="project" value="TreeGrafter"/>
</dbReference>
<gene>
    <name evidence="4" type="ORF">BGZ65_003146</name>
</gene>
<accession>A0A9P6IP45</accession>